<dbReference type="OrthoDB" id="6414280at2759"/>
<dbReference type="EMBL" id="CAJPIZ010010371">
    <property type="protein sequence ID" value="CAG2112497.1"/>
    <property type="molecule type" value="Genomic_DNA"/>
</dbReference>
<accession>A0A7R9KZT1</accession>
<dbReference type="AlphaFoldDB" id="A0A7R9KZT1"/>
<evidence type="ECO:0000313" key="3">
    <source>
        <dbReference type="Proteomes" id="UP000759131"/>
    </source>
</evidence>
<gene>
    <name evidence="2" type="ORF">OSB1V03_LOCUS12472</name>
</gene>
<evidence type="ECO:0000313" key="2">
    <source>
        <dbReference type="EMBL" id="CAD7632067.1"/>
    </source>
</evidence>
<dbReference type="PANTHER" id="PTHR31389">
    <property type="entry name" value="LD39211P"/>
    <property type="match status" value="1"/>
</dbReference>
<keyword evidence="3" id="KW-1185">Reference proteome</keyword>
<sequence length="468" mass="53068">MMRFKSILLLIVCICLTTIFYCILISDPKSHALDTINRQLIHLKGVVIGGDGDDRHSDHTIHHSINNIFIINNNHNYHNVNPGHFRDANRADDIDSEESERKCGQYLRVLGLWMNGSDEASVLTTDDQLSRVWPVFVTGVGPEHTDVANGFVRAFQEFSAASRYNYSLIVYDLGLNRRQLRAISSICNESQTQNHTKTSDTTPRTQLNGKQQSPYVPVVDTTAPNIGGQHNNWCQIRRFDYDLFPAHVSDLKLHAYRPLILQLVLSETGAAVWLDPNLYALPTAAAKARNVTARARREGLLSWTIEQPTSSLTHPKMFDYFRTHQNQYYFHRMVKPAHIVLYNTRRVHERLMLPWVKCALTVECLSPIGSQASGCRFDKKPLYRYSGCHHYDTSALNVVLGQMFDFNEKPYAAPEEDKFFRVATVDDQLYTDDDITDSDYVSPAGTGYTYRSSVAGVGSARISRNNSS</sequence>
<dbReference type="Proteomes" id="UP000759131">
    <property type="component" value="Unassembled WGS sequence"/>
</dbReference>
<reference evidence="2" key="1">
    <citation type="submission" date="2020-11" db="EMBL/GenBank/DDBJ databases">
        <authorList>
            <person name="Tran Van P."/>
        </authorList>
    </citation>
    <scope>NUCLEOTIDE SEQUENCE</scope>
</reference>
<proteinExistence type="predicted"/>
<dbReference type="EMBL" id="OC864946">
    <property type="protein sequence ID" value="CAD7632067.1"/>
    <property type="molecule type" value="Genomic_DNA"/>
</dbReference>
<evidence type="ECO:0000256" key="1">
    <source>
        <dbReference type="SAM" id="MobiDB-lite"/>
    </source>
</evidence>
<dbReference type="PANTHER" id="PTHR31389:SF4">
    <property type="entry name" value="LD39211P"/>
    <property type="match status" value="1"/>
</dbReference>
<name>A0A7R9KZT1_9ACAR</name>
<feature type="region of interest" description="Disordered" evidence="1">
    <location>
        <begin position="190"/>
        <end position="211"/>
    </location>
</feature>
<protein>
    <submittedName>
        <fullName evidence="2">Uncharacterized protein</fullName>
    </submittedName>
</protein>
<organism evidence="2">
    <name type="scientific">Medioppia subpectinata</name>
    <dbReference type="NCBI Taxonomy" id="1979941"/>
    <lineage>
        <taxon>Eukaryota</taxon>
        <taxon>Metazoa</taxon>
        <taxon>Ecdysozoa</taxon>
        <taxon>Arthropoda</taxon>
        <taxon>Chelicerata</taxon>
        <taxon>Arachnida</taxon>
        <taxon>Acari</taxon>
        <taxon>Acariformes</taxon>
        <taxon>Sarcoptiformes</taxon>
        <taxon>Oribatida</taxon>
        <taxon>Brachypylina</taxon>
        <taxon>Oppioidea</taxon>
        <taxon>Oppiidae</taxon>
        <taxon>Medioppia</taxon>
    </lineage>
</organism>